<dbReference type="InterPro" id="IPR003599">
    <property type="entry name" value="Ig_sub"/>
</dbReference>
<organism evidence="7 8">
    <name type="scientific">Myotis davidii</name>
    <name type="common">David's myotis</name>
    <dbReference type="NCBI Taxonomy" id="225400"/>
    <lineage>
        <taxon>Eukaryota</taxon>
        <taxon>Metazoa</taxon>
        <taxon>Chordata</taxon>
        <taxon>Craniata</taxon>
        <taxon>Vertebrata</taxon>
        <taxon>Euteleostomi</taxon>
        <taxon>Mammalia</taxon>
        <taxon>Eutheria</taxon>
        <taxon>Laurasiatheria</taxon>
        <taxon>Chiroptera</taxon>
        <taxon>Yangochiroptera</taxon>
        <taxon>Vespertilionidae</taxon>
        <taxon>Myotis</taxon>
    </lineage>
</organism>
<evidence type="ECO:0000313" key="8">
    <source>
        <dbReference type="Proteomes" id="UP000010556"/>
    </source>
</evidence>
<dbReference type="InterPro" id="IPR050831">
    <property type="entry name" value="CEA_cell_adhesion"/>
</dbReference>
<dbReference type="PANTHER" id="PTHR44427">
    <property type="entry name" value="CARCINOEMBRYONIC ANTIGEN-RELATED CELL ADHESION MOLECULE 19"/>
    <property type="match status" value="1"/>
</dbReference>
<keyword evidence="8" id="KW-1185">Reference proteome</keyword>
<dbReference type="InterPro" id="IPR013783">
    <property type="entry name" value="Ig-like_fold"/>
</dbReference>
<dbReference type="SMART" id="SM00408">
    <property type="entry name" value="IGc2"/>
    <property type="match status" value="1"/>
</dbReference>
<dbReference type="GO" id="GO:0005886">
    <property type="term" value="C:plasma membrane"/>
    <property type="evidence" value="ECO:0007669"/>
    <property type="project" value="TreeGrafter"/>
</dbReference>
<evidence type="ECO:0000256" key="2">
    <source>
        <dbReference type="ARBA" id="ARBA00023180"/>
    </source>
</evidence>
<feature type="domain" description="Ig-like" evidence="6">
    <location>
        <begin position="140"/>
        <end position="227"/>
    </location>
</feature>
<dbReference type="Gene3D" id="2.60.40.10">
    <property type="entry name" value="Immunoglobulins"/>
    <property type="match status" value="2"/>
</dbReference>
<evidence type="ECO:0000256" key="1">
    <source>
        <dbReference type="ARBA" id="ARBA00022729"/>
    </source>
</evidence>
<dbReference type="AlphaFoldDB" id="L5LSV3"/>
<evidence type="ECO:0000313" key="7">
    <source>
        <dbReference type="EMBL" id="ELK29504.1"/>
    </source>
</evidence>
<dbReference type="SMART" id="SM00409">
    <property type="entry name" value="IG"/>
    <property type="match status" value="2"/>
</dbReference>
<dbReference type="GO" id="GO:0009986">
    <property type="term" value="C:cell surface"/>
    <property type="evidence" value="ECO:0007669"/>
    <property type="project" value="TreeGrafter"/>
</dbReference>
<dbReference type="InterPro" id="IPR007110">
    <property type="entry name" value="Ig-like_dom"/>
</dbReference>
<dbReference type="InterPro" id="IPR036179">
    <property type="entry name" value="Ig-like_dom_sf"/>
</dbReference>
<dbReference type="Pfam" id="PF07686">
    <property type="entry name" value="V-set"/>
    <property type="match status" value="1"/>
</dbReference>
<dbReference type="InterPro" id="IPR003598">
    <property type="entry name" value="Ig_sub2"/>
</dbReference>
<feature type="signal peptide" evidence="5">
    <location>
        <begin position="1"/>
        <end position="34"/>
    </location>
</feature>
<dbReference type="GO" id="GO:0002682">
    <property type="term" value="P:regulation of immune system process"/>
    <property type="evidence" value="ECO:0007669"/>
    <property type="project" value="TreeGrafter"/>
</dbReference>
<keyword evidence="2" id="KW-0325">Glycoprotein</keyword>
<proteinExistence type="inferred from homology"/>
<dbReference type="EMBL" id="KB107979">
    <property type="protein sequence ID" value="ELK29504.1"/>
    <property type="molecule type" value="Genomic_DNA"/>
</dbReference>
<gene>
    <name evidence="7" type="ORF">MDA_GLEAN10000241</name>
</gene>
<dbReference type="Proteomes" id="UP000010556">
    <property type="component" value="Unassembled WGS sequence"/>
</dbReference>
<dbReference type="FunFam" id="2.60.40.10:FF:000244">
    <property type="entry name" value="carcinoembryonic antigen-related cell adhesion molecule 16"/>
    <property type="match status" value="1"/>
</dbReference>
<dbReference type="GO" id="GO:0007165">
    <property type="term" value="P:signal transduction"/>
    <property type="evidence" value="ECO:0007669"/>
    <property type="project" value="TreeGrafter"/>
</dbReference>
<accession>L5LSV3</accession>
<feature type="chain" id="PRO_5003970592" evidence="5">
    <location>
        <begin position="35"/>
        <end position="230"/>
    </location>
</feature>
<evidence type="ECO:0000256" key="3">
    <source>
        <dbReference type="ARBA" id="ARBA00023319"/>
    </source>
</evidence>
<dbReference type="PROSITE" id="PS50835">
    <property type="entry name" value="IG_LIKE"/>
    <property type="match status" value="1"/>
</dbReference>
<dbReference type="Pfam" id="PF13927">
    <property type="entry name" value="Ig_3"/>
    <property type="match status" value="1"/>
</dbReference>
<evidence type="ECO:0000256" key="5">
    <source>
        <dbReference type="SAM" id="SignalP"/>
    </source>
</evidence>
<evidence type="ECO:0000256" key="4">
    <source>
        <dbReference type="ARBA" id="ARBA00038222"/>
    </source>
</evidence>
<reference evidence="8" key="1">
    <citation type="journal article" date="2013" name="Science">
        <title>Comparative analysis of bat genomes provides insight into the evolution of flight and immunity.</title>
        <authorList>
            <person name="Zhang G."/>
            <person name="Cowled C."/>
            <person name="Shi Z."/>
            <person name="Huang Z."/>
            <person name="Bishop-Lilly K.A."/>
            <person name="Fang X."/>
            <person name="Wynne J.W."/>
            <person name="Xiong Z."/>
            <person name="Baker M.L."/>
            <person name="Zhao W."/>
            <person name="Tachedjian M."/>
            <person name="Zhu Y."/>
            <person name="Zhou P."/>
            <person name="Jiang X."/>
            <person name="Ng J."/>
            <person name="Yang L."/>
            <person name="Wu L."/>
            <person name="Xiao J."/>
            <person name="Feng Y."/>
            <person name="Chen Y."/>
            <person name="Sun X."/>
            <person name="Zhang Y."/>
            <person name="Marsh G.A."/>
            <person name="Crameri G."/>
            <person name="Broder C.C."/>
            <person name="Frey K.G."/>
            <person name="Wang L.F."/>
            <person name="Wang J."/>
        </authorList>
    </citation>
    <scope>NUCLEOTIDE SEQUENCE [LARGE SCALE GENOMIC DNA]</scope>
</reference>
<dbReference type="SUPFAM" id="SSF48726">
    <property type="entry name" value="Immunoglobulin"/>
    <property type="match status" value="2"/>
</dbReference>
<dbReference type="PANTHER" id="PTHR44427:SF1">
    <property type="entry name" value="CARCINOEMBRYONIC ANTIGEN-RELATED CELL ADHESION MOLECULE 1"/>
    <property type="match status" value="1"/>
</dbReference>
<protein>
    <submittedName>
        <fullName evidence="7">Carcinoembryonic antigen-related cell adhesion molecule 1</fullName>
    </submittedName>
</protein>
<keyword evidence="3" id="KW-0393">Immunoglobulin domain</keyword>
<evidence type="ECO:0000259" key="6">
    <source>
        <dbReference type="PROSITE" id="PS50835"/>
    </source>
</evidence>
<sequence>MDSLSAPIRRGPVPWNLFLLAVSLLNFWSLPTTAQLAIVSTNAVKGKDVILHIRNMPPDFRGFTWYRGQGANYKHKIAHLGTFLRHKTGPAHSGREKINFDGSLLIESVTLKDTGIYTVAVYLKGYIKQIGFGQLNVYEPVRVPTLQASNTTVTENKDTVVLTCCTNAESTQWFFNGTNLRMTERMKLSSNDRTLTIDPVSREDTGKYQCGVSNPISCARSVPVKLNVKY</sequence>
<dbReference type="InterPro" id="IPR013106">
    <property type="entry name" value="Ig_V-set"/>
</dbReference>
<dbReference type="GO" id="GO:1990782">
    <property type="term" value="F:protein tyrosine kinase binding"/>
    <property type="evidence" value="ECO:0007669"/>
    <property type="project" value="TreeGrafter"/>
</dbReference>
<keyword evidence="1 5" id="KW-0732">Signal</keyword>
<comment type="similarity">
    <text evidence="4">Belongs to the immunoglobulin superfamily. CEA family.</text>
</comment>
<name>L5LSV3_MYODS</name>